<organism evidence="2 3">
    <name type="scientific">Ruminococcus albus SY3</name>
    <dbReference type="NCBI Taxonomy" id="1341156"/>
    <lineage>
        <taxon>Bacteria</taxon>
        <taxon>Bacillati</taxon>
        <taxon>Bacillota</taxon>
        <taxon>Clostridia</taxon>
        <taxon>Eubacteriales</taxon>
        <taxon>Oscillospiraceae</taxon>
        <taxon>Ruminococcus</taxon>
    </lineage>
</organism>
<name>A0A011V3U0_RUMAL</name>
<keyword evidence="1" id="KW-1133">Transmembrane helix</keyword>
<dbReference type="PATRIC" id="fig|1341156.4.peg.1652"/>
<proteinExistence type="predicted"/>
<dbReference type="PROSITE" id="PS51257">
    <property type="entry name" value="PROKAR_LIPOPROTEIN"/>
    <property type="match status" value="1"/>
</dbReference>
<feature type="transmembrane region" description="Helical" evidence="1">
    <location>
        <begin position="412"/>
        <end position="431"/>
    </location>
</feature>
<feature type="transmembrane region" description="Helical" evidence="1">
    <location>
        <begin position="12"/>
        <end position="34"/>
    </location>
</feature>
<feature type="transmembrane region" description="Helical" evidence="1">
    <location>
        <begin position="136"/>
        <end position="155"/>
    </location>
</feature>
<dbReference type="EMBL" id="JEOB01000002">
    <property type="protein sequence ID" value="EXM40127.1"/>
    <property type="molecule type" value="Genomic_DNA"/>
</dbReference>
<dbReference type="Proteomes" id="UP000021369">
    <property type="component" value="Unassembled WGS sequence"/>
</dbReference>
<keyword evidence="1" id="KW-0472">Membrane</keyword>
<evidence type="ECO:0000256" key="1">
    <source>
        <dbReference type="SAM" id="Phobius"/>
    </source>
</evidence>
<evidence type="ECO:0000313" key="3">
    <source>
        <dbReference type="Proteomes" id="UP000021369"/>
    </source>
</evidence>
<feature type="transmembrane region" description="Helical" evidence="1">
    <location>
        <begin position="443"/>
        <end position="461"/>
    </location>
</feature>
<evidence type="ECO:0008006" key="4">
    <source>
        <dbReference type="Google" id="ProtNLM"/>
    </source>
</evidence>
<feature type="transmembrane region" description="Helical" evidence="1">
    <location>
        <begin position="335"/>
        <end position="356"/>
    </location>
</feature>
<feature type="transmembrane region" description="Helical" evidence="1">
    <location>
        <begin position="265"/>
        <end position="286"/>
    </location>
</feature>
<evidence type="ECO:0000313" key="2">
    <source>
        <dbReference type="EMBL" id="EXM40127.1"/>
    </source>
</evidence>
<keyword evidence="3" id="KW-1185">Reference proteome</keyword>
<protein>
    <recommendedName>
        <fullName evidence="4">Glycosyltransferase RgtA/B/C/D-like domain-containing protein</fullName>
    </recommendedName>
</protein>
<comment type="caution">
    <text evidence="2">The sequence shown here is derived from an EMBL/GenBank/DDBJ whole genome shotgun (WGS) entry which is preliminary data.</text>
</comment>
<keyword evidence="1" id="KW-0812">Transmembrane</keyword>
<sequence>MDKDEKSFLKKHRAHIVLAVMIIIQLIYSCYVFAYEKQGTHSDEIWSYGLSNSYYRPFIYLPDGIYQDEYDGGYEGSDITNKWIDGKVMNDYVTVQEDERFAYDSVYHNQVLDHHPPLYYAILHTICSFFPGKFSLWYAFSINLVSMVFIQIFLYKMMRLLTSSDKVALVCCMLYGGGVGALSTMLFLRQYGFMTMLITMIWYWNLKMFRSFDKEKGFDLKHNVPFIAVLSFLLFFTNYTTCMVVGIFTGCMCLYMLCHKRIKQMFIYGFSVLGSLGLFIAAYPYVVMHVGLYGGANDNKSYKWGYIQRLKYLLNHVLGDSIGIHFSIFNMGNSAYVFVALVFALALAVPLCVLFRKEKWFISFKDKAVKKVKGIPGWIRSFDIFVLILLIPNTVYVFILPEISDITVMGSAVARYIFIVYPVVCLTVVYIVNKLVGAFTEKYTVQIMAAMTVALLVYVNMSSPCPFINKQMKGYRDPATAAEGKNVLLFASETTGNIWYTQCFPAYLRDAKNIFITYSKVDTETLNNLGEKETELIIVPVNSFDPDGLWHNRIRDTDPESFDIIEKNHKESAYSVFDRIGESGKKIYIDSFIDDLNDNGNAEVSFCASIQGEYYAFIDMDN</sequence>
<dbReference type="RefSeq" id="WP_037286116.1">
    <property type="nucleotide sequence ID" value="NZ_JEOB01000002.1"/>
</dbReference>
<dbReference type="AlphaFoldDB" id="A0A011V3U0"/>
<feature type="transmembrane region" description="Helical" evidence="1">
    <location>
        <begin position="377"/>
        <end position="400"/>
    </location>
</feature>
<gene>
    <name evidence="2" type="ORF">RASY3_06180</name>
</gene>
<dbReference type="OrthoDB" id="2005760at2"/>
<feature type="transmembrane region" description="Helical" evidence="1">
    <location>
        <begin position="226"/>
        <end position="258"/>
    </location>
</feature>
<accession>A0A011V3U0</accession>
<feature type="transmembrane region" description="Helical" evidence="1">
    <location>
        <begin position="167"/>
        <end position="188"/>
    </location>
</feature>
<reference evidence="2 3" key="1">
    <citation type="submission" date="2013-06" db="EMBL/GenBank/DDBJ databases">
        <title>Rumen cellulosomics: divergent fiber-degrading strategies revealed by comparative genome-wide analysis of six Ruminococcal strains.</title>
        <authorList>
            <person name="Dassa B."/>
            <person name="Borovok I."/>
            <person name="Lamed R."/>
            <person name="Flint H."/>
            <person name="Yeoman C.J."/>
            <person name="White B."/>
            <person name="Bayer E.A."/>
        </authorList>
    </citation>
    <scope>NUCLEOTIDE SEQUENCE [LARGE SCALE GENOMIC DNA]</scope>
    <source>
        <strain evidence="2 3">SY3</strain>
    </source>
</reference>